<sequence length="165" mass="17751">MGGKALTKLGISVRRLDLAAYEALKAEAVQLLQQYYRRVEAPPHLLDKTSFGDLDLLVAGPLREFDPVASTLSHGCVRNGSVLSFEYQSFQVDVITVKPEVFDLAMVTLAGEMGVVLGLLAKQAGLKLSGEKGLCIRYPCRNSLPHGALQGDDTPCKGARSLCTC</sequence>
<protein>
    <submittedName>
        <fullName evidence="1">Uncharacterized protein</fullName>
    </submittedName>
</protein>
<dbReference type="Proteomes" id="UP001489004">
    <property type="component" value="Unassembled WGS sequence"/>
</dbReference>
<accession>A0AAW1R7S2</accession>
<evidence type="ECO:0000313" key="1">
    <source>
        <dbReference type="EMBL" id="KAK9829446.1"/>
    </source>
</evidence>
<evidence type="ECO:0000313" key="2">
    <source>
        <dbReference type="Proteomes" id="UP001489004"/>
    </source>
</evidence>
<dbReference type="AlphaFoldDB" id="A0AAW1R7S2"/>
<name>A0AAW1R7S2_9CHLO</name>
<reference evidence="1 2" key="1">
    <citation type="journal article" date="2024" name="Nat. Commun.">
        <title>Phylogenomics reveals the evolutionary origins of lichenization in chlorophyte algae.</title>
        <authorList>
            <person name="Puginier C."/>
            <person name="Libourel C."/>
            <person name="Otte J."/>
            <person name="Skaloud P."/>
            <person name="Haon M."/>
            <person name="Grisel S."/>
            <person name="Petersen M."/>
            <person name="Berrin J.G."/>
            <person name="Delaux P.M."/>
            <person name="Dal Grande F."/>
            <person name="Keller J."/>
        </authorList>
    </citation>
    <scope>NUCLEOTIDE SEQUENCE [LARGE SCALE GENOMIC DNA]</scope>
    <source>
        <strain evidence="1 2">SAG 2043</strain>
    </source>
</reference>
<gene>
    <name evidence="1" type="ORF">WJX72_005916</name>
</gene>
<proteinExistence type="predicted"/>
<dbReference type="EMBL" id="JALJOR010000001">
    <property type="protein sequence ID" value="KAK9829446.1"/>
    <property type="molecule type" value="Genomic_DNA"/>
</dbReference>
<comment type="caution">
    <text evidence="1">The sequence shown here is derived from an EMBL/GenBank/DDBJ whole genome shotgun (WGS) entry which is preliminary data.</text>
</comment>
<keyword evidence="2" id="KW-1185">Reference proteome</keyword>
<organism evidence="1 2">
    <name type="scientific">[Myrmecia] bisecta</name>
    <dbReference type="NCBI Taxonomy" id="41462"/>
    <lineage>
        <taxon>Eukaryota</taxon>
        <taxon>Viridiplantae</taxon>
        <taxon>Chlorophyta</taxon>
        <taxon>core chlorophytes</taxon>
        <taxon>Trebouxiophyceae</taxon>
        <taxon>Trebouxiales</taxon>
        <taxon>Trebouxiaceae</taxon>
        <taxon>Myrmecia</taxon>
    </lineage>
</organism>